<proteinExistence type="predicted"/>
<dbReference type="EMBL" id="QGNW01000071">
    <property type="protein sequence ID" value="RVX02373.1"/>
    <property type="molecule type" value="Genomic_DNA"/>
</dbReference>
<dbReference type="AlphaFoldDB" id="A0A438J088"/>
<dbReference type="PANTHER" id="PTHR34835">
    <property type="entry name" value="OS07G0283600 PROTEIN-RELATED"/>
    <property type="match status" value="1"/>
</dbReference>
<comment type="caution">
    <text evidence="1">The sequence shown here is derived from an EMBL/GenBank/DDBJ whole genome shotgun (WGS) entry which is preliminary data.</text>
</comment>
<sequence>MACAIPATTACQQKGGKGRNMFLQHVHMSATRISFNNAFNLQFHFNAYFHIFYFPITDQYLILTVGKAPKVRCSGRKFITVITRLPPEKHQAITDMGFGGLLTFACRELRYELCGWLISQYDFTYHRLKMAIGNAVNVNEQHVSQVMGIPNSGEDLVIVKRTGPSNRTYTLRVLEQNLDNLPVGDDFLKSFLIFSCATLLAPNSKLEGSHDLWDTIWDSDLGVQRNWVKFLLQHLEDGIKEYRQKQPTYIRGCLMFLQEQPQSTPHMQVRLWCPRSKFMKFWNGATLTTSVAEDKTNMYRLQLVLQLMLNERNSVRDTIMAACHL</sequence>
<evidence type="ECO:0000313" key="1">
    <source>
        <dbReference type="EMBL" id="RVX02373.1"/>
    </source>
</evidence>
<accession>A0A438J088</accession>
<organism evidence="1 2">
    <name type="scientific">Vitis vinifera</name>
    <name type="common">Grape</name>
    <dbReference type="NCBI Taxonomy" id="29760"/>
    <lineage>
        <taxon>Eukaryota</taxon>
        <taxon>Viridiplantae</taxon>
        <taxon>Streptophyta</taxon>
        <taxon>Embryophyta</taxon>
        <taxon>Tracheophyta</taxon>
        <taxon>Spermatophyta</taxon>
        <taxon>Magnoliopsida</taxon>
        <taxon>eudicotyledons</taxon>
        <taxon>Gunneridae</taxon>
        <taxon>Pentapetalae</taxon>
        <taxon>rosids</taxon>
        <taxon>Vitales</taxon>
        <taxon>Vitaceae</taxon>
        <taxon>Viteae</taxon>
        <taxon>Vitis</taxon>
    </lineage>
</organism>
<name>A0A438J088_VITVI</name>
<gene>
    <name evidence="1" type="ORF">CK203_028449</name>
</gene>
<reference evidence="1 2" key="1">
    <citation type="journal article" date="2018" name="PLoS Genet.">
        <title>Population sequencing reveals clonal diversity and ancestral inbreeding in the grapevine cultivar Chardonnay.</title>
        <authorList>
            <person name="Roach M.J."/>
            <person name="Johnson D.L."/>
            <person name="Bohlmann J."/>
            <person name="van Vuuren H.J."/>
            <person name="Jones S.J."/>
            <person name="Pretorius I.S."/>
            <person name="Schmidt S.A."/>
            <person name="Borneman A.R."/>
        </authorList>
    </citation>
    <scope>NUCLEOTIDE SEQUENCE [LARGE SCALE GENOMIC DNA]</scope>
    <source>
        <strain evidence="2">cv. Chardonnay</strain>
        <tissue evidence="1">Leaf</tissue>
    </source>
</reference>
<dbReference type="PANTHER" id="PTHR34835:SF34">
    <property type="entry name" value="OS08G0555500 PROTEIN"/>
    <property type="match status" value="1"/>
</dbReference>
<protein>
    <submittedName>
        <fullName evidence="1">Uncharacterized protein</fullName>
    </submittedName>
</protein>
<dbReference type="Proteomes" id="UP000288805">
    <property type="component" value="Unassembled WGS sequence"/>
</dbReference>
<evidence type="ECO:0000313" key="2">
    <source>
        <dbReference type="Proteomes" id="UP000288805"/>
    </source>
</evidence>